<dbReference type="VEuPathDB" id="FungiDB:HMPREF1541_09652"/>
<name>W2SD22_CYPE1</name>
<organism evidence="2 3">
    <name type="scientific">Cyphellophora europaea (strain CBS 101466)</name>
    <name type="common">Phialophora europaea</name>
    <dbReference type="NCBI Taxonomy" id="1220924"/>
    <lineage>
        <taxon>Eukaryota</taxon>
        <taxon>Fungi</taxon>
        <taxon>Dikarya</taxon>
        <taxon>Ascomycota</taxon>
        <taxon>Pezizomycotina</taxon>
        <taxon>Eurotiomycetes</taxon>
        <taxon>Chaetothyriomycetidae</taxon>
        <taxon>Chaetothyriales</taxon>
        <taxon>Cyphellophoraceae</taxon>
        <taxon>Cyphellophora</taxon>
    </lineage>
</organism>
<evidence type="ECO:0000259" key="1">
    <source>
        <dbReference type="Pfam" id="PF00271"/>
    </source>
</evidence>
<evidence type="ECO:0000313" key="2">
    <source>
        <dbReference type="EMBL" id="ETN45819.1"/>
    </source>
</evidence>
<dbReference type="InterPro" id="IPR001650">
    <property type="entry name" value="Helicase_C-like"/>
</dbReference>
<dbReference type="EMBL" id="KB822712">
    <property type="protein sequence ID" value="ETN45819.1"/>
    <property type="molecule type" value="Genomic_DNA"/>
</dbReference>
<keyword evidence="3" id="KW-1185">Reference proteome</keyword>
<dbReference type="AlphaFoldDB" id="W2SD22"/>
<gene>
    <name evidence="2" type="ORF">HMPREF1541_09652</name>
</gene>
<feature type="non-terminal residue" evidence="2">
    <location>
        <position position="127"/>
    </location>
</feature>
<accession>W2SD22</accession>
<feature type="domain" description="Helicase C-terminal" evidence="1">
    <location>
        <begin position="29"/>
        <end position="127"/>
    </location>
</feature>
<dbReference type="InParanoid" id="W2SD22"/>
<evidence type="ECO:0000313" key="3">
    <source>
        <dbReference type="Proteomes" id="UP000030752"/>
    </source>
</evidence>
<proteinExistence type="predicted"/>
<dbReference type="Pfam" id="PF00271">
    <property type="entry name" value="Helicase_C"/>
    <property type="match status" value="1"/>
</dbReference>
<dbReference type="Gene3D" id="3.40.50.300">
    <property type="entry name" value="P-loop containing nucleotide triphosphate hydrolases"/>
    <property type="match status" value="1"/>
</dbReference>
<dbReference type="GeneID" id="19976991"/>
<reference evidence="2 3" key="1">
    <citation type="submission" date="2013-03" db="EMBL/GenBank/DDBJ databases">
        <title>The Genome Sequence of Phialophora europaea CBS 101466.</title>
        <authorList>
            <consortium name="The Broad Institute Genomics Platform"/>
            <person name="Cuomo C."/>
            <person name="de Hoog S."/>
            <person name="Gorbushina A."/>
            <person name="Walker B."/>
            <person name="Young S.K."/>
            <person name="Zeng Q."/>
            <person name="Gargeya S."/>
            <person name="Fitzgerald M."/>
            <person name="Haas B."/>
            <person name="Abouelleil A."/>
            <person name="Allen A.W."/>
            <person name="Alvarado L."/>
            <person name="Arachchi H.M."/>
            <person name="Berlin A.M."/>
            <person name="Chapman S.B."/>
            <person name="Gainer-Dewar J."/>
            <person name="Goldberg J."/>
            <person name="Griggs A."/>
            <person name="Gujja S."/>
            <person name="Hansen M."/>
            <person name="Howarth C."/>
            <person name="Imamovic A."/>
            <person name="Ireland A."/>
            <person name="Larimer J."/>
            <person name="McCowan C."/>
            <person name="Murphy C."/>
            <person name="Pearson M."/>
            <person name="Poon T.W."/>
            <person name="Priest M."/>
            <person name="Roberts A."/>
            <person name="Saif S."/>
            <person name="Shea T."/>
            <person name="Sisk P."/>
            <person name="Sykes S."/>
            <person name="Wortman J."/>
            <person name="Nusbaum C."/>
            <person name="Birren B."/>
        </authorList>
    </citation>
    <scope>NUCLEOTIDE SEQUENCE [LARGE SCALE GENOMIC DNA]</scope>
    <source>
        <strain evidence="2 3">CBS 101466</strain>
    </source>
</reference>
<dbReference type="InterPro" id="IPR027417">
    <property type="entry name" value="P-loop_NTPase"/>
</dbReference>
<protein>
    <recommendedName>
        <fullName evidence="1">Helicase C-terminal domain-containing protein</fullName>
    </recommendedName>
</protein>
<dbReference type="SUPFAM" id="SSF52540">
    <property type="entry name" value="P-loop containing nucleoside triphosphate hydrolases"/>
    <property type="match status" value="1"/>
</dbReference>
<dbReference type="Proteomes" id="UP000030752">
    <property type="component" value="Unassembled WGS sequence"/>
</dbReference>
<dbReference type="STRING" id="1220924.W2SD22"/>
<dbReference type="OrthoDB" id="3801254at2759"/>
<dbReference type="RefSeq" id="XP_008712547.1">
    <property type="nucleotide sequence ID" value="XM_008714325.1"/>
</dbReference>
<sequence length="127" mass="14491">MATWLVKGSAKLRYTCRIIYNLRYNTTGSALEQNKLLIFCNFPNNCWIYAILWNILSIEYTEIYASITGAEKEAIIQRFNNCEDKARVLISTFKVLGVSVNMQNTCHNVIMNGLLENMASLNQGKGR</sequence>
<dbReference type="HOGENOM" id="CLU_1975744_0_0_1"/>